<keyword evidence="2" id="KW-0813">Transport</keyword>
<dbReference type="InterPro" id="IPR008271">
    <property type="entry name" value="Ser/Thr_kinase_AS"/>
</dbReference>
<evidence type="ECO:0000256" key="2">
    <source>
        <dbReference type="ARBA" id="ARBA00022448"/>
    </source>
</evidence>
<evidence type="ECO:0000256" key="6">
    <source>
        <dbReference type="ARBA" id="ARBA00030237"/>
    </source>
</evidence>
<dbReference type="SUPFAM" id="SSF56112">
    <property type="entry name" value="Protein kinase-like (PK-like)"/>
    <property type="match status" value="1"/>
</dbReference>
<dbReference type="EMBL" id="JARVKM010000097">
    <property type="protein sequence ID" value="KAK9770268.1"/>
    <property type="molecule type" value="Genomic_DNA"/>
</dbReference>
<evidence type="ECO:0000256" key="3">
    <source>
        <dbReference type="ARBA" id="ARBA00022741"/>
    </source>
</evidence>
<dbReference type="PROSITE" id="PS50011">
    <property type="entry name" value="PROTEIN_KINASE_DOM"/>
    <property type="match status" value="1"/>
</dbReference>
<sequence length="933" mass="104939">MKTSFFAHIQTYSPLIIDSMPRLELESWRKGLWLGIWHAGKWKTPKRLDRRAKKATSSSDWEVHDFLPESSVRLKLNRYRFVPESTVGNNDANDYNDEVELVLPEGCYVDASRSSIRLSIHHALLREVEVRAAISTRYIKFHNTEQRVEITEFRKNTFDFRVTVAISLQVGDYMHVVCIGPFKSPPQDSLLERITKTLYLIDSDVDILVLEPSRLDKYLVGEDGEIYSRGKPLGKGGFGIVERGTRKRDTFAVAIKSIRTNRHTAYLVERERTNLRSCHSNIQNYIVGYLDFCRISRYSCSLIMELGRCNIEQYSTEAAGKLPLDQIYTIGYQMCRALEYRHTKLNVTHRDVKPANIMVFKKNPLLVKLGDFGMSSADTLVTKFSSSYYTAPEIRSNEHAQYTDKCDIWSLGVTIVVLLWGPPIYEQGATAQLLTTSPAPGDFLLLRDVPSHHLVTLIIGFNQLNSPFLHQKWRTSRPARLAANVLGALLDTCNLEVTDRTTLIGILNAAHVPSRENELAYRVFQSIIQYHETRAALTPLEKTVVTKLLNSIKNLAATPSEASSALRDPATDPAEFEALIAIGIVGNTVEDGAAAVEWETSQTSSRDPPDLNHQDKSPRSHATIREKHVAPQVNANESGLKHQDKPSHSVSSTSEKRDVIDTQVLPHLRGRLHKAQAPMKAIDKSDPFPTSKQVFCDTFVLPHARSHLVGATAPVNTKVNSDLSLTSKQVVLSTDVPPHARGRSGETRAHAYDTVNSDFSPASKQVSHVEERMRTLEITERESSQGTKKQRSGLYTSFVTGGIEHRGIQKSTTPYTTVETTKSARWESKALTSPDTLTKQYSYATRLMTNMGWKPGSGLGVERNGIKEPIYTTESSYDEDVNTDRSGLGYLRSHRTDTREAEDEEQEWVNPLLDDPYGHKSDPRHPDSHMNGW</sequence>
<organism evidence="11 12">
    <name type="scientific">Seiridium cardinale</name>
    <dbReference type="NCBI Taxonomy" id="138064"/>
    <lineage>
        <taxon>Eukaryota</taxon>
        <taxon>Fungi</taxon>
        <taxon>Dikarya</taxon>
        <taxon>Ascomycota</taxon>
        <taxon>Pezizomycotina</taxon>
        <taxon>Sordariomycetes</taxon>
        <taxon>Xylariomycetidae</taxon>
        <taxon>Amphisphaeriales</taxon>
        <taxon>Sporocadaceae</taxon>
        <taxon>Seiridium</taxon>
    </lineage>
</organism>
<keyword evidence="12" id="KW-1185">Reference proteome</keyword>
<dbReference type="InterPro" id="IPR017441">
    <property type="entry name" value="Protein_kinase_ATP_BS"/>
</dbReference>
<evidence type="ECO:0000256" key="1">
    <source>
        <dbReference type="ARBA" id="ARBA00004623"/>
    </source>
</evidence>
<dbReference type="PROSITE" id="PS00108">
    <property type="entry name" value="PROTEIN_KINASE_ST"/>
    <property type="match status" value="1"/>
</dbReference>
<evidence type="ECO:0000259" key="10">
    <source>
        <dbReference type="PROSITE" id="PS50174"/>
    </source>
</evidence>
<protein>
    <recommendedName>
        <fullName evidence="6">Autophagy-related protein 1</fullName>
    </recommendedName>
</protein>
<dbReference type="SMART" id="SM00220">
    <property type="entry name" value="S_TKc"/>
    <property type="match status" value="1"/>
</dbReference>
<dbReference type="Pfam" id="PF00069">
    <property type="entry name" value="Pkinase"/>
    <property type="match status" value="1"/>
</dbReference>
<evidence type="ECO:0000259" key="9">
    <source>
        <dbReference type="PROSITE" id="PS50011"/>
    </source>
</evidence>
<feature type="region of interest" description="Disordered" evidence="8">
    <location>
        <begin position="885"/>
        <end position="933"/>
    </location>
</feature>
<gene>
    <name evidence="11" type="ORF">SCAR479_13079</name>
</gene>
<dbReference type="Proteomes" id="UP001465668">
    <property type="component" value="Unassembled WGS sequence"/>
</dbReference>
<dbReference type="PROSITE" id="PS50174">
    <property type="entry name" value="G_PATCH"/>
    <property type="match status" value="1"/>
</dbReference>
<feature type="domain" description="G-patch" evidence="10">
    <location>
        <begin position="840"/>
        <end position="893"/>
    </location>
</feature>
<evidence type="ECO:0000256" key="7">
    <source>
        <dbReference type="PROSITE-ProRule" id="PRU10141"/>
    </source>
</evidence>
<feature type="binding site" evidence="7">
    <location>
        <position position="256"/>
    </location>
    <ligand>
        <name>ATP</name>
        <dbReference type="ChEBI" id="CHEBI:30616"/>
    </ligand>
</feature>
<feature type="compositionally biased region" description="Basic and acidic residues" evidence="8">
    <location>
        <begin position="916"/>
        <end position="933"/>
    </location>
</feature>
<dbReference type="Gene3D" id="1.10.510.10">
    <property type="entry name" value="Transferase(Phosphotransferase) domain 1"/>
    <property type="match status" value="1"/>
</dbReference>
<comment type="subcellular location">
    <subcellularLocation>
        <location evidence="1">Preautophagosomal structure membrane</location>
        <topology evidence="1">Peripheral membrane protein</topology>
    </subcellularLocation>
</comment>
<evidence type="ECO:0000256" key="5">
    <source>
        <dbReference type="ARBA" id="ARBA00023006"/>
    </source>
</evidence>
<name>A0ABR2X904_9PEZI</name>
<evidence type="ECO:0000256" key="4">
    <source>
        <dbReference type="ARBA" id="ARBA00022840"/>
    </source>
</evidence>
<keyword evidence="5" id="KW-0072">Autophagy</keyword>
<feature type="compositionally biased region" description="Basic and acidic residues" evidence="8">
    <location>
        <begin position="607"/>
        <end position="629"/>
    </location>
</feature>
<comment type="caution">
    <text evidence="11">The sequence shown here is derived from an EMBL/GenBank/DDBJ whole genome shotgun (WGS) entry which is preliminary data.</text>
</comment>
<evidence type="ECO:0000313" key="12">
    <source>
        <dbReference type="Proteomes" id="UP001465668"/>
    </source>
</evidence>
<dbReference type="CDD" id="cd00180">
    <property type="entry name" value="PKc"/>
    <property type="match status" value="1"/>
</dbReference>
<reference evidence="11 12" key="1">
    <citation type="submission" date="2024-02" db="EMBL/GenBank/DDBJ databases">
        <title>First draft genome assembly of two strains of Seiridium cardinale.</title>
        <authorList>
            <person name="Emiliani G."/>
            <person name="Scali E."/>
        </authorList>
    </citation>
    <scope>NUCLEOTIDE SEQUENCE [LARGE SCALE GENOMIC DNA]</scope>
    <source>
        <strain evidence="11 12">BM-138-000479</strain>
    </source>
</reference>
<dbReference type="PANTHER" id="PTHR24348">
    <property type="entry name" value="SERINE/THREONINE-PROTEIN KINASE UNC-51-RELATED"/>
    <property type="match status" value="1"/>
</dbReference>
<keyword evidence="4 7" id="KW-0067">ATP-binding</keyword>
<dbReference type="PROSITE" id="PS00107">
    <property type="entry name" value="PROTEIN_KINASE_ATP"/>
    <property type="match status" value="1"/>
</dbReference>
<keyword evidence="3 7" id="KW-0547">Nucleotide-binding</keyword>
<dbReference type="InterPro" id="IPR000719">
    <property type="entry name" value="Prot_kinase_dom"/>
</dbReference>
<evidence type="ECO:0000256" key="8">
    <source>
        <dbReference type="SAM" id="MobiDB-lite"/>
    </source>
</evidence>
<dbReference type="InterPro" id="IPR011009">
    <property type="entry name" value="Kinase-like_dom_sf"/>
</dbReference>
<evidence type="ECO:0000313" key="11">
    <source>
        <dbReference type="EMBL" id="KAK9770268.1"/>
    </source>
</evidence>
<feature type="region of interest" description="Disordered" evidence="8">
    <location>
        <begin position="596"/>
        <end position="661"/>
    </location>
</feature>
<dbReference type="Pfam" id="PF01585">
    <property type="entry name" value="G-patch"/>
    <property type="match status" value="1"/>
</dbReference>
<dbReference type="InterPro" id="IPR045269">
    <property type="entry name" value="Atg1-like"/>
</dbReference>
<accession>A0ABR2X904</accession>
<feature type="domain" description="Protein kinase" evidence="9">
    <location>
        <begin position="227"/>
        <end position="514"/>
    </location>
</feature>
<dbReference type="SMART" id="SM00443">
    <property type="entry name" value="G_patch"/>
    <property type="match status" value="1"/>
</dbReference>
<dbReference type="InterPro" id="IPR000467">
    <property type="entry name" value="G_patch_dom"/>
</dbReference>
<proteinExistence type="predicted"/>